<feature type="transmembrane region" description="Helical" evidence="1">
    <location>
        <begin position="244"/>
        <end position="261"/>
    </location>
</feature>
<name>A0AAU7ATH0_9ACTN</name>
<feature type="transmembrane region" description="Helical" evidence="1">
    <location>
        <begin position="70"/>
        <end position="95"/>
    </location>
</feature>
<feature type="transmembrane region" description="Helical" evidence="1">
    <location>
        <begin position="101"/>
        <end position="118"/>
    </location>
</feature>
<accession>A0AAU7ATH0</accession>
<dbReference type="AlphaFoldDB" id="A0AAU7ATH0"/>
<keyword evidence="1" id="KW-0472">Membrane</keyword>
<dbReference type="SUPFAM" id="SSF53187">
    <property type="entry name" value="Zn-dependent exopeptidases"/>
    <property type="match status" value="1"/>
</dbReference>
<proteinExistence type="predicted"/>
<evidence type="ECO:0000256" key="1">
    <source>
        <dbReference type="SAM" id="Phobius"/>
    </source>
</evidence>
<protein>
    <recommendedName>
        <fullName evidence="3">Peptidase M28 domain-containing protein</fullName>
    </recommendedName>
</protein>
<sequence>MNGPAPGGAAPTRRVPCGVLAASIDPLALLRRQAAVTGRGACTDGERIAARDAARELRAIGRRGVRTQTVWVRPAGPLVAALLGLVAVVASVVAVDHPRTGAIAALAALVLLIGDLSGRAPLVRRLTYARATQNVISTGGRPDAPVRLIVTAALDTPRGGILDSGGATARAVARLRAGLGGHLPGRHGALLLGVAGLAAGCVARERGAEAAWLDVAQLLPTVALLALTGLLADAGLTRAGRHGAGANAAAAAVALGLVAALDRRPPRALAVDLVLAGAGEADAAGLQRWIAAQRREGMQARDVAVLHIAACGHGRPVWWTREGSVVPLAYHPQLTAIAARAATRERHLGARPHQSRRTTGGRVARAAGWPAIAVGALERGVVPHAGRDSDTPDAVDPRAVAAVLELALAIVAGLDAEITGRA</sequence>
<keyword evidence="1" id="KW-1133">Transmembrane helix</keyword>
<feature type="transmembrane region" description="Helical" evidence="1">
    <location>
        <begin position="211"/>
        <end position="232"/>
    </location>
</feature>
<evidence type="ECO:0008006" key="3">
    <source>
        <dbReference type="Google" id="ProtNLM"/>
    </source>
</evidence>
<organism evidence="2">
    <name type="scientific">Paraconexibacter sp. AEG42_29</name>
    <dbReference type="NCBI Taxonomy" id="2997339"/>
    <lineage>
        <taxon>Bacteria</taxon>
        <taxon>Bacillati</taxon>
        <taxon>Actinomycetota</taxon>
        <taxon>Thermoleophilia</taxon>
        <taxon>Solirubrobacterales</taxon>
        <taxon>Paraconexibacteraceae</taxon>
        <taxon>Paraconexibacter</taxon>
    </lineage>
</organism>
<reference evidence="2" key="1">
    <citation type="submission" date="2022-12" db="EMBL/GenBank/DDBJ databases">
        <title>Paraconexibacter alkalitolerans sp. nov. and Baekduia alba sp. nov., isolated from soil and emended description of the genera Paraconexibacter (Chun et al., 2020) and Baekduia (An et al., 2020).</title>
        <authorList>
            <person name="Vieira S."/>
            <person name="Huber K.J."/>
            <person name="Geppert A."/>
            <person name="Wolf J."/>
            <person name="Neumann-Schaal M."/>
            <person name="Muesken M."/>
            <person name="Overmann J."/>
        </authorList>
    </citation>
    <scope>NUCLEOTIDE SEQUENCE</scope>
    <source>
        <strain evidence="2">AEG42_29</strain>
    </source>
</reference>
<dbReference type="Gene3D" id="3.40.630.10">
    <property type="entry name" value="Zn peptidases"/>
    <property type="match status" value="1"/>
</dbReference>
<dbReference type="EMBL" id="CP114014">
    <property type="protein sequence ID" value="XAY04967.1"/>
    <property type="molecule type" value="Genomic_DNA"/>
</dbReference>
<keyword evidence="1" id="KW-0812">Transmembrane</keyword>
<evidence type="ECO:0000313" key="2">
    <source>
        <dbReference type="EMBL" id="XAY04967.1"/>
    </source>
</evidence>
<gene>
    <name evidence="2" type="ORF">DSM112329_01805</name>
</gene>
<dbReference type="KEGG" id="parq:DSM112329_01805"/>